<feature type="domain" description="DUF4352" evidence="3">
    <location>
        <begin position="100"/>
        <end position="202"/>
    </location>
</feature>
<dbReference type="RefSeq" id="WP_126170239.1">
    <property type="nucleotide sequence ID" value="NZ_PELL01000140.1"/>
</dbReference>
<evidence type="ECO:0000313" key="7">
    <source>
        <dbReference type="Proteomes" id="UP000287155"/>
    </source>
</evidence>
<evidence type="ECO:0000259" key="3">
    <source>
        <dbReference type="Pfam" id="PF11611"/>
    </source>
</evidence>
<proteinExistence type="predicted"/>
<dbReference type="EMBL" id="PELY01000202">
    <property type="protein sequence ID" value="RTH25838.1"/>
    <property type="molecule type" value="Genomic_DNA"/>
</dbReference>
<dbReference type="InterPro" id="IPR029051">
    <property type="entry name" value="DUF4352"/>
</dbReference>
<dbReference type="Proteomes" id="UP000287173">
    <property type="component" value="Unassembled WGS sequence"/>
</dbReference>
<reference evidence="7 8" key="1">
    <citation type="journal article" date="2019" name="Extremophiles">
        <title>Biogeography of thermophiles and predominance of Thermus scotoductus in domestic water heaters.</title>
        <authorList>
            <person name="Wilpiszeski R.L."/>
            <person name="Zhang Z."/>
            <person name="House C.H."/>
        </authorList>
    </citation>
    <scope>NUCLEOTIDE SEQUENCE [LARGE SCALE GENOMIC DNA]</scope>
    <source>
        <strain evidence="6 7">14_S14</strain>
        <strain evidence="5 8">17_S17</strain>
        <strain evidence="4 9">25_S25</strain>
    </source>
</reference>
<dbReference type="Proteomes" id="UP000287306">
    <property type="component" value="Unassembled WGS sequence"/>
</dbReference>
<accession>A0A430V2V1</accession>
<feature type="region of interest" description="Disordered" evidence="2">
    <location>
        <begin position="44"/>
        <end position="74"/>
    </location>
</feature>
<dbReference type="Proteomes" id="UP000287155">
    <property type="component" value="Unassembled WGS sequence"/>
</dbReference>
<evidence type="ECO:0000313" key="9">
    <source>
        <dbReference type="Proteomes" id="UP000287306"/>
    </source>
</evidence>
<evidence type="ECO:0000256" key="1">
    <source>
        <dbReference type="ARBA" id="ARBA00022729"/>
    </source>
</evidence>
<protein>
    <recommendedName>
        <fullName evidence="3">DUF4352 domain-containing protein</fullName>
    </recommendedName>
</protein>
<dbReference type="AlphaFoldDB" id="A0A430V2V1"/>
<evidence type="ECO:0000256" key="2">
    <source>
        <dbReference type="SAM" id="MobiDB-lite"/>
    </source>
</evidence>
<name>A0A430V2V1_THESC</name>
<evidence type="ECO:0000313" key="6">
    <source>
        <dbReference type="EMBL" id="RTI17105.1"/>
    </source>
</evidence>
<keyword evidence="1" id="KW-0732">Signal</keyword>
<gene>
    <name evidence="6" type="ORF">CSW27_02350</name>
    <name evidence="5" type="ORF">CSW30_05740</name>
    <name evidence="4" type="ORF">CSW38_07190</name>
</gene>
<dbReference type="InterPro" id="IPR029050">
    <property type="entry name" value="Immunoprotect_excell_Ig-like"/>
</dbReference>
<evidence type="ECO:0000313" key="4">
    <source>
        <dbReference type="EMBL" id="RTH25838.1"/>
    </source>
</evidence>
<comment type="caution">
    <text evidence="6">The sequence shown here is derived from an EMBL/GenBank/DDBJ whole genome shotgun (WGS) entry which is preliminary data.</text>
</comment>
<dbReference type="Gene3D" id="2.60.40.1240">
    <property type="match status" value="1"/>
</dbReference>
<dbReference type="EMBL" id="PEMG01000138">
    <property type="protein sequence ID" value="RTI09396.1"/>
    <property type="molecule type" value="Genomic_DNA"/>
</dbReference>
<sequence length="208" mass="22171">MGGLLILTGLALIIFGLTRKRGQKWKGVLGGIVALLIGTALTPSTEQNTQPAPTAPVEGNSVQTPASEPSKAPLVAEPGTTLRVGIWAITAGHAETKRLKVLGNEYFNTRADDGFVYALVPVSVTNVSNKTDSLIFVTWALRDAQGREYEVETMSDMYLPEGTQLDLVDVPPGATRSGYLVYQVAEDATGLTLTVRAGLSGEKSWKLK</sequence>
<evidence type="ECO:0000313" key="8">
    <source>
        <dbReference type="Proteomes" id="UP000287173"/>
    </source>
</evidence>
<organism evidence="6 7">
    <name type="scientific">Thermus scotoductus</name>
    <dbReference type="NCBI Taxonomy" id="37636"/>
    <lineage>
        <taxon>Bacteria</taxon>
        <taxon>Thermotogati</taxon>
        <taxon>Deinococcota</taxon>
        <taxon>Deinococci</taxon>
        <taxon>Thermales</taxon>
        <taxon>Thermaceae</taxon>
        <taxon>Thermus</taxon>
    </lineage>
</organism>
<evidence type="ECO:0000313" key="5">
    <source>
        <dbReference type="EMBL" id="RTI09396.1"/>
    </source>
</evidence>
<dbReference type="EMBL" id="PEMJ01000048">
    <property type="protein sequence ID" value="RTI17105.1"/>
    <property type="molecule type" value="Genomic_DNA"/>
</dbReference>
<dbReference type="Pfam" id="PF11611">
    <property type="entry name" value="DUF4352"/>
    <property type="match status" value="1"/>
</dbReference>